<organism evidence="2 3">
    <name type="scientific">Priestia veravalensis</name>
    <dbReference type="NCBI Taxonomy" id="1414648"/>
    <lineage>
        <taxon>Bacteria</taxon>
        <taxon>Bacillati</taxon>
        <taxon>Bacillota</taxon>
        <taxon>Bacilli</taxon>
        <taxon>Bacillales</taxon>
        <taxon>Bacillaceae</taxon>
        <taxon>Priestia</taxon>
    </lineage>
</organism>
<gene>
    <name evidence="2" type="ORF">AS180_01610</name>
</gene>
<evidence type="ECO:0000313" key="2">
    <source>
        <dbReference type="EMBL" id="KSU89531.1"/>
    </source>
</evidence>
<dbReference type="AlphaFoldDB" id="A0A0V8JR35"/>
<feature type="transmembrane region" description="Helical" evidence="1">
    <location>
        <begin position="43"/>
        <end position="65"/>
    </location>
</feature>
<feature type="transmembrane region" description="Helical" evidence="1">
    <location>
        <begin position="5"/>
        <end position="23"/>
    </location>
</feature>
<dbReference type="RefSeq" id="WP_025908358.1">
    <property type="nucleotide sequence ID" value="NZ_KQ758627.1"/>
</dbReference>
<keyword evidence="3" id="KW-1185">Reference proteome</keyword>
<keyword evidence="1" id="KW-1133">Transmembrane helix</keyword>
<proteinExistence type="predicted"/>
<dbReference type="Proteomes" id="UP000053681">
    <property type="component" value="Unassembled WGS sequence"/>
</dbReference>
<protein>
    <submittedName>
        <fullName evidence="2">Uncharacterized protein</fullName>
    </submittedName>
</protein>
<keyword evidence="1" id="KW-0472">Membrane</keyword>
<evidence type="ECO:0000256" key="1">
    <source>
        <dbReference type="SAM" id="Phobius"/>
    </source>
</evidence>
<sequence length="122" mass="13966">MRKWLLFVIGWVCSYYFITTSVFEREGASLDTIVFFLENPASLFATVLLFLISCTCQAIWVQVLIENVYRWIQGTRLHRVEFLVALLSLVGCVAFISFEYYVLLPVMLVSFIYGIGAASQSK</sequence>
<accession>A0A0V8JR35</accession>
<comment type="caution">
    <text evidence="2">The sequence shown here is derived from an EMBL/GenBank/DDBJ whole genome shotgun (WGS) entry which is preliminary data.</text>
</comment>
<keyword evidence="1" id="KW-0812">Transmembrane</keyword>
<reference evidence="2 3" key="1">
    <citation type="submission" date="2015-11" db="EMBL/GenBank/DDBJ databases">
        <title>Bacillus caseinolyticus sp nov.</title>
        <authorList>
            <person name="Dastager S.G."/>
            <person name="Mawlankar R."/>
        </authorList>
    </citation>
    <scope>NUCLEOTIDE SEQUENCE [LARGE SCALE GENOMIC DNA]</scope>
    <source>
        <strain evidence="2 3">SGD-V-76</strain>
    </source>
</reference>
<feature type="transmembrane region" description="Helical" evidence="1">
    <location>
        <begin position="77"/>
        <end position="96"/>
    </location>
</feature>
<evidence type="ECO:0000313" key="3">
    <source>
        <dbReference type="Proteomes" id="UP000053681"/>
    </source>
</evidence>
<dbReference type="EMBL" id="LNQP01000004">
    <property type="protein sequence ID" value="KSU89531.1"/>
    <property type="molecule type" value="Genomic_DNA"/>
</dbReference>
<name>A0A0V8JR35_9BACI</name>